<evidence type="ECO:0000313" key="2">
    <source>
        <dbReference type="Proteomes" id="UP000195570"/>
    </source>
</evidence>
<dbReference type="VEuPathDB" id="TriTrypDB:TEOVI_000299500"/>
<keyword evidence="2" id="KW-1185">Reference proteome</keyword>
<dbReference type="AlphaFoldDB" id="A0A1G4IG76"/>
<proteinExistence type="predicted"/>
<protein>
    <submittedName>
        <fullName evidence="1">Uncharacterized protein</fullName>
    </submittedName>
</protein>
<dbReference type="RefSeq" id="XP_067082085.1">
    <property type="nucleotide sequence ID" value="XM_067225984.1"/>
</dbReference>
<dbReference type="Proteomes" id="UP000195570">
    <property type="component" value="Unassembled WGS sequence"/>
</dbReference>
<sequence length="115" mass="13117">MKHMPFREIAQLCCRLQSSQGNDTRIQSAVIDSIRSQVLDGSTLPLVMQRLVKDGNWKLALCVIKSHHLDKAGIRRDHNIWPIMERAAPCDESRSAMRKALITLFASTCCFHRRS</sequence>
<name>A0A1G4IG76_TRYEQ</name>
<reference evidence="1" key="1">
    <citation type="submission" date="2016-09" db="EMBL/GenBank/DDBJ databases">
        <authorList>
            <person name="Hebert L."/>
            <person name="Moumen B."/>
        </authorList>
    </citation>
    <scope>NUCLEOTIDE SEQUENCE [LARGE SCALE GENOMIC DNA]</scope>
    <source>
        <strain evidence="1">OVI</strain>
    </source>
</reference>
<comment type="caution">
    <text evidence="1">The sequence shown here is derived from an EMBL/GenBank/DDBJ whole genome shotgun (WGS) entry which is preliminary data.</text>
</comment>
<dbReference type="GeneID" id="92376935"/>
<evidence type="ECO:0000313" key="1">
    <source>
        <dbReference type="EMBL" id="SCU71414.1"/>
    </source>
</evidence>
<dbReference type="EMBL" id="CZPT02001626">
    <property type="protein sequence ID" value="SCU71414.1"/>
    <property type="molecule type" value="Genomic_DNA"/>
</dbReference>
<accession>A0A1G4IG76</accession>
<gene>
    <name evidence="1" type="ORF">TEOVI_000299500</name>
</gene>
<organism evidence="1 2">
    <name type="scientific">Trypanosoma equiperdum</name>
    <dbReference type="NCBI Taxonomy" id="5694"/>
    <lineage>
        <taxon>Eukaryota</taxon>
        <taxon>Discoba</taxon>
        <taxon>Euglenozoa</taxon>
        <taxon>Kinetoplastea</taxon>
        <taxon>Metakinetoplastina</taxon>
        <taxon>Trypanosomatida</taxon>
        <taxon>Trypanosomatidae</taxon>
        <taxon>Trypanosoma</taxon>
    </lineage>
</organism>